<evidence type="ECO:0000256" key="4">
    <source>
        <dbReference type="ARBA" id="ARBA00022840"/>
    </source>
</evidence>
<evidence type="ECO:0000256" key="3">
    <source>
        <dbReference type="ARBA" id="ARBA00022821"/>
    </source>
</evidence>
<keyword evidence="6" id="KW-1185">Reference proteome</keyword>
<name>A0A3N7G3N1_POPTR</name>
<reference evidence="5 6" key="1">
    <citation type="journal article" date="2006" name="Science">
        <title>The genome of black cottonwood, Populus trichocarpa (Torr. &amp; Gray).</title>
        <authorList>
            <person name="Tuskan G.A."/>
            <person name="Difazio S."/>
            <person name="Jansson S."/>
            <person name="Bohlmann J."/>
            <person name="Grigoriev I."/>
            <person name="Hellsten U."/>
            <person name="Putnam N."/>
            <person name="Ralph S."/>
            <person name="Rombauts S."/>
            <person name="Salamov A."/>
            <person name="Schein J."/>
            <person name="Sterck L."/>
            <person name="Aerts A."/>
            <person name="Bhalerao R.R."/>
            <person name="Bhalerao R.P."/>
            <person name="Blaudez D."/>
            <person name="Boerjan W."/>
            <person name="Brun A."/>
            <person name="Brunner A."/>
            <person name="Busov V."/>
            <person name="Campbell M."/>
            <person name="Carlson J."/>
            <person name="Chalot M."/>
            <person name="Chapman J."/>
            <person name="Chen G.L."/>
            <person name="Cooper D."/>
            <person name="Coutinho P.M."/>
            <person name="Couturier J."/>
            <person name="Covert S."/>
            <person name="Cronk Q."/>
            <person name="Cunningham R."/>
            <person name="Davis J."/>
            <person name="Degroeve S."/>
            <person name="Dejardin A."/>
            <person name="Depamphilis C."/>
            <person name="Detter J."/>
            <person name="Dirks B."/>
            <person name="Dubchak I."/>
            <person name="Duplessis S."/>
            <person name="Ehlting J."/>
            <person name="Ellis B."/>
            <person name="Gendler K."/>
            <person name="Goodstein D."/>
            <person name="Gribskov M."/>
            <person name="Grimwood J."/>
            <person name="Groover A."/>
            <person name="Gunter L."/>
            <person name="Hamberger B."/>
            <person name="Heinze B."/>
            <person name="Helariutta Y."/>
            <person name="Henrissat B."/>
            <person name="Holligan D."/>
            <person name="Holt R."/>
            <person name="Huang W."/>
            <person name="Islam-Faridi N."/>
            <person name="Jones S."/>
            <person name="Jones-Rhoades M."/>
            <person name="Jorgensen R."/>
            <person name="Joshi C."/>
            <person name="Kangasjarvi J."/>
            <person name="Karlsson J."/>
            <person name="Kelleher C."/>
            <person name="Kirkpatrick R."/>
            <person name="Kirst M."/>
            <person name="Kohler A."/>
            <person name="Kalluri U."/>
            <person name="Larimer F."/>
            <person name="Leebens-Mack J."/>
            <person name="Leple J.C."/>
            <person name="Locascio P."/>
            <person name="Lou Y."/>
            <person name="Lucas S."/>
            <person name="Martin F."/>
            <person name="Montanini B."/>
            <person name="Napoli C."/>
            <person name="Nelson D.R."/>
            <person name="Nelson C."/>
            <person name="Nieminen K."/>
            <person name="Nilsson O."/>
            <person name="Pereda V."/>
            <person name="Peter G."/>
            <person name="Philippe R."/>
            <person name="Pilate G."/>
            <person name="Poliakov A."/>
            <person name="Razumovskaya J."/>
            <person name="Richardson P."/>
            <person name="Rinaldi C."/>
            <person name="Ritland K."/>
            <person name="Rouze P."/>
            <person name="Ryaboy D."/>
            <person name="Schmutz J."/>
            <person name="Schrader J."/>
            <person name="Segerman B."/>
            <person name="Shin H."/>
            <person name="Siddiqui A."/>
            <person name="Sterky F."/>
            <person name="Terry A."/>
            <person name="Tsai C.J."/>
            <person name="Uberbacher E."/>
            <person name="Unneberg P."/>
            <person name="Vahala J."/>
            <person name="Wall K."/>
            <person name="Wessler S."/>
            <person name="Yang G."/>
            <person name="Yin T."/>
            <person name="Douglas C."/>
            <person name="Marra M."/>
            <person name="Sandberg G."/>
            <person name="Van de Peer Y."/>
            <person name="Rokhsar D."/>
        </authorList>
    </citation>
    <scope>NUCLEOTIDE SEQUENCE [LARGE SCALE GENOMIC DNA]</scope>
    <source>
        <strain evidence="6">cv. Nisqually</strain>
    </source>
</reference>
<keyword evidence="3" id="KW-0611">Plant defense</keyword>
<gene>
    <name evidence="5" type="ORF">POPTR_017G017901v4</name>
</gene>
<dbReference type="GO" id="GO:0043531">
    <property type="term" value="F:ADP binding"/>
    <property type="evidence" value="ECO:0007669"/>
    <property type="project" value="InterPro"/>
</dbReference>
<dbReference type="AlphaFoldDB" id="A0A3N7G3N1"/>
<dbReference type="InterPro" id="IPR027417">
    <property type="entry name" value="P-loop_NTPase"/>
</dbReference>
<keyword evidence="2" id="KW-0547">Nucleotide-binding</keyword>
<dbReference type="STRING" id="3694.A0A3N7G3N1"/>
<keyword evidence="4" id="KW-0067">ATP-binding</keyword>
<dbReference type="EMBL" id="CM009306">
    <property type="protein sequence ID" value="RQP01787.2"/>
    <property type="molecule type" value="Genomic_DNA"/>
</dbReference>
<dbReference type="PANTHER" id="PTHR36766:SF40">
    <property type="entry name" value="DISEASE RESISTANCE PROTEIN RGA3"/>
    <property type="match status" value="1"/>
</dbReference>
<dbReference type="GO" id="GO:0005524">
    <property type="term" value="F:ATP binding"/>
    <property type="evidence" value="ECO:0007669"/>
    <property type="project" value="UniProtKB-KW"/>
</dbReference>
<dbReference type="InParanoid" id="A0A3N7G3N1"/>
<dbReference type="Pfam" id="PF00931">
    <property type="entry name" value="NB-ARC"/>
    <property type="match status" value="1"/>
</dbReference>
<dbReference type="InterPro" id="IPR041118">
    <property type="entry name" value="Rx_N"/>
</dbReference>
<evidence type="ECO:0000256" key="2">
    <source>
        <dbReference type="ARBA" id="ARBA00022741"/>
    </source>
</evidence>
<accession>A0A3N7G3N1</accession>
<dbReference type="PANTHER" id="PTHR36766">
    <property type="entry name" value="PLANT BROAD-SPECTRUM MILDEW RESISTANCE PROTEIN RPW8"/>
    <property type="match status" value="1"/>
</dbReference>
<evidence type="ECO:0000256" key="1">
    <source>
        <dbReference type="ARBA" id="ARBA00022737"/>
    </source>
</evidence>
<dbReference type="Pfam" id="PF18052">
    <property type="entry name" value="Rx_N"/>
    <property type="match status" value="1"/>
</dbReference>
<protein>
    <recommendedName>
        <fullName evidence="7">Disease resistance RPP13-like protein 1</fullName>
    </recommendedName>
</protein>
<dbReference type="Proteomes" id="UP000006729">
    <property type="component" value="Chromosome 17"/>
</dbReference>
<organism evidence="5 6">
    <name type="scientific">Populus trichocarpa</name>
    <name type="common">Western balsam poplar</name>
    <name type="synonym">Populus balsamifera subsp. trichocarpa</name>
    <dbReference type="NCBI Taxonomy" id="3694"/>
    <lineage>
        <taxon>Eukaryota</taxon>
        <taxon>Viridiplantae</taxon>
        <taxon>Streptophyta</taxon>
        <taxon>Embryophyta</taxon>
        <taxon>Tracheophyta</taxon>
        <taxon>Spermatophyta</taxon>
        <taxon>Magnoliopsida</taxon>
        <taxon>eudicotyledons</taxon>
        <taxon>Gunneridae</taxon>
        <taxon>Pentapetalae</taxon>
        <taxon>rosids</taxon>
        <taxon>fabids</taxon>
        <taxon>Malpighiales</taxon>
        <taxon>Salicaceae</taxon>
        <taxon>Saliceae</taxon>
        <taxon>Populus</taxon>
    </lineage>
</organism>
<comment type="caution">
    <text evidence="5">The sequence shown here is derived from an EMBL/GenBank/DDBJ whole genome shotgun (WGS) entry which is preliminary data.</text>
</comment>
<evidence type="ECO:0008006" key="7">
    <source>
        <dbReference type="Google" id="ProtNLM"/>
    </source>
</evidence>
<dbReference type="Gene3D" id="1.20.5.4130">
    <property type="match status" value="1"/>
</dbReference>
<keyword evidence="1" id="KW-0677">Repeat</keyword>
<dbReference type="PRINTS" id="PR00364">
    <property type="entry name" value="DISEASERSIST"/>
</dbReference>
<evidence type="ECO:0000313" key="6">
    <source>
        <dbReference type="Proteomes" id="UP000006729"/>
    </source>
</evidence>
<dbReference type="Gene3D" id="3.40.50.300">
    <property type="entry name" value="P-loop containing nucleotide triphosphate hydrolases"/>
    <property type="match status" value="1"/>
</dbReference>
<dbReference type="InterPro" id="IPR002182">
    <property type="entry name" value="NB-ARC"/>
</dbReference>
<evidence type="ECO:0000313" key="5">
    <source>
        <dbReference type="EMBL" id="RQP01787.2"/>
    </source>
</evidence>
<sequence>MILITFENAKGVALTNGIDTFQVIGSRFISVNSGGSDSEDDWDSAVGGTFGESGRESDDLGWDSASSWSTGLTKDHFDGVASIEDRIHELEAENKRSEAILKGWDRRIDELSVLMKQIREPGAGGSYLKDSEKSEMYRLHKEIPGVYTVETLAKDYSIMRQRVHAILWLKEIEEKEEKKLGHPLDVSTELLLDNFAETWCLYTLHGFILCLSKDTLMHILVIKTAAHKAELNRENRLSLTMGTGVIKLRILLSQIPLPCKPDFKVMSEACCGTIKDLDGVHYEISKEDEMLYQEYVQKMNFNKMKQRRPSEGWKFTVEKLGEKGRRGGGGWKSVSLPDGPSWPLDESKKMYVRREIPRRRHKIVP</sequence>
<dbReference type="GO" id="GO:0006952">
    <property type="term" value="P:defense response"/>
    <property type="evidence" value="ECO:0007669"/>
    <property type="project" value="UniProtKB-KW"/>
</dbReference>
<proteinExistence type="predicted"/>
<dbReference type="SUPFAM" id="SSF52540">
    <property type="entry name" value="P-loop containing nucleoside triphosphate hydrolases"/>
    <property type="match status" value="1"/>
</dbReference>